<dbReference type="InterPro" id="IPR013320">
    <property type="entry name" value="ConA-like_dom_sf"/>
</dbReference>
<dbReference type="Pfam" id="PF13385">
    <property type="entry name" value="Laminin_G_3"/>
    <property type="match status" value="1"/>
</dbReference>
<sequence length="270" mass="29923">MRWRIGFVISMMLLFCMAASAGDWKIQIHRSGSIDEYVLSGIDSLTLSDGVTSRYVLDLNGANTSVTVPHESGLNFDGPFTLEAWAMARDYQYPGHQQSPFPVNSIIDKRDDSGFGRGYGLDLDSGYPRVCVATGQSENVAAISAVQIELYQYHHITGSYDGDSLRIFLDGICTGTQYIPETYVIGTGNFVMGSRYSHDMYWWDGQFAGVRVSDICRYVTDFTPPSILTSDANTVAFWPLDHRAGDIAVDESDNGHHGIIANGTWVEWSR</sequence>
<accession>A0A948RVV3</accession>
<evidence type="ECO:0000313" key="3">
    <source>
        <dbReference type="Proteomes" id="UP000777784"/>
    </source>
</evidence>
<gene>
    <name evidence="2" type="ORF">KJ970_13780</name>
</gene>
<feature type="chain" id="PRO_5037797100" evidence="1">
    <location>
        <begin position="22"/>
        <end position="270"/>
    </location>
</feature>
<protein>
    <submittedName>
        <fullName evidence="2">LamG domain-containing protein</fullName>
    </submittedName>
</protein>
<dbReference type="AlphaFoldDB" id="A0A948RVV3"/>
<evidence type="ECO:0000313" key="2">
    <source>
        <dbReference type="EMBL" id="MBU2691985.1"/>
    </source>
</evidence>
<feature type="signal peptide" evidence="1">
    <location>
        <begin position="1"/>
        <end position="21"/>
    </location>
</feature>
<dbReference type="SUPFAM" id="SSF49899">
    <property type="entry name" value="Concanavalin A-like lectins/glucanases"/>
    <property type="match status" value="1"/>
</dbReference>
<dbReference type="Proteomes" id="UP000777784">
    <property type="component" value="Unassembled WGS sequence"/>
</dbReference>
<keyword evidence="1" id="KW-0732">Signal</keyword>
<evidence type="ECO:0000256" key="1">
    <source>
        <dbReference type="SAM" id="SignalP"/>
    </source>
</evidence>
<dbReference type="EMBL" id="JAHJDP010000080">
    <property type="protein sequence ID" value="MBU2691985.1"/>
    <property type="molecule type" value="Genomic_DNA"/>
</dbReference>
<name>A0A948RVV3_UNCEI</name>
<proteinExistence type="predicted"/>
<reference evidence="2" key="1">
    <citation type="submission" date="2021-05" db="EMBL/GenBank/DDBJ databases">
        <title>Energy efficiency and biological interactions define the core microbiome of deep oligotrophic groundwater.</title>
        <authorList>
            <person name="Mehrshad M."/>
            <person name="Lopez-Fernandez M."/>
            <person name="Bell E."/>
            <person name="Bernier-Latmani R."/>
            <person name="Bertilsson S."/>
            <person name="Dopson M."/>
        </authorList>
    </citation>
    <scope>NUCLEOTIDE SEQUENCE</scope>
    <source>
        <strain evidence="2">Modern_marine.mb.64</strain>
    </source>
</reference>
<comment type="caution">
    <text evidence="2">The sequence shown here is derived from an EMBL/GenBank/DDBJ whole genome shotgun (WGS) entry which is preliminary data.</text>
</comment>
<organism evidence="2 3">
    <name type="scientific">Eiseniibacteriota bacterium</name>
    <dbReference type="NCBI Taxonomy" id="2212470"/>
    <lineage>
        <taxon>Bacteria</taxon>
        <taxon>Candidatus Eiseniibacteriota</taxon>
    </lineage>
</organism>
<dbReference type="Gene3D" id="2.60.120.200">
    <property type="match status" value="1"/>
</dbReference>